<dbReference type="InterPro" id="IPR013783">
    <property type="entry name" value="Ig-like_fold"/>
</dbReference>
<dbReference type="Pfam" id="PF22633">
    <property type="entry name" value="F5_F8_type_C_2"/>
    <property type="match status" value="1"/>
</dbReference>
<feature type="domain" description="CBM6" evidence="4">
    <location>
        <begin position="193"/>
        <end position="317"/>
    </location>
</feature>
<evidence type="ECO:0000313" key="6">
    <source>
        <dbReference type="Proteomes" id="UP001338137"/>
    </source>
</evidence>
<dbReference type="Pfam" id="PF22816">
    <property type="entry name" value="CatAgl_D2"/>
    <property type="match status" value="1"/>
</dbReference>
<dbReference type="Pfam" id="PF16990">
    <property type="entry name" value="CBM_35"/>
    <property type="match status" value="1"/>
</dbReference>
<gene>
    <name evidence="5" type="ORF">P4I72_08910</name>
</gene>
<dbReference type="EMBL" id="JARLKY010000018">
    <property type="protein sequence ID" value="MEC0227242.1"/>
    <property type="molecule type" value="Genomic_DNA"/>
</dbReference>
<dbReference type="CDD" id="cd04083">
    <property type="entry name" value="CBM35_Lmo2446-like"/>
    <property type="match status" value="1"/>
</dbReference>
<keyword evidence="2" id="KW-0732">Signal</keyword>
<dbReference type="InterPro" id="IPR011050">
    <property type="entry name" value="Pectin_lyase_fold/virulence"/>
</dbReference>
<evidence type="ECO:0000256" key="2">
    <source>
        <dbReference type="SAM" id="SignalP"/>
    </source>
</evidence>
<name>A0ABU6FZG2_9BACL</name>
<proteinExistence type="predicted"/>
<dbReference type="Gene3D" id="2.60.120.260">
    <property type="entry name" value="Galactose-binding domain-like"/>
    <property type="match status" value="3"/>
</dbReference>
<dbReference type="InterPro" id="IPR005084">
    <property type="entry name" value="CBM6"/>
</dbReference>
<dbReference type="Gene3D" id="2.60.40.10">
    <property type="entry name" value="Immunoglobulins"/>
    <property type="match status" value="2"/>
</dbReference>
<dbReference type="InterPro" id="IPR011635">
    <property type="entry name" value="CARDB"/>
</dbReference>
<dbReference type="InterPro" id="IPR008979">
    <property type="entry name" value="Galactose-bd-like_sf"/>
</dbReference>
<feature type="signal peptide" evidence="2">
    <location>
        <begin position="1"/>
        <end position="36"/>
    </location>
</feature>
<dbReference type="InterPro" id="IPR000421">
    <property type="entry name" value="FA58C"/>
</dbReference>
<reference evidence="5 6" key="1">
    <citation type="submission" date="2023-03" db="EMBL/GenBank/DDBJ databases">
        <title>Bacillus Genome Sequencing.</title>
        <authorList>
            <person name="Dunlap C."/>
        </authorList>
    </citation>
    <scope>NUCLEOTIDE SEQUENCE [LARGE SCALE GENOMIC DNA]</scope>
    <source>
        <strain evidence="5 6">BD-533</strain>
    </source>
</reference>
<protein>
    <submittedName>
        <fullName evidence="5">CARDB domain-containing protein</fullName>
    </submittedName>
</protein>
<dbReference type="SUPFAM" id="SSF49785">
    <property type="entry name" value="Galactose-binding domain-like"/>
    <property type="match status" value="2"/>
</dbReference>
<evidence type="ECO:0000259" key="3">
    <source>
        <dbReference type="PROSITE" id="PS50022"/>
    </source>
</evidence>
<sequence length="1112" mass="117030">MLHAKRVLNSKQAAKWCCALILIMTLLPLYAGYSSAATNLTAGKAVTSSSSNQTYGAGNTNDGNQASYWESANNSFPQWLRVDLGTAATINQVVLKLPTGWGTRNQTLAVLGSSDDVTYTTIKASQTYTFDVNTSNTVTITFTNTSARYVKLNFTANSVWPAAQISEFEVYGDAVPPSPTPTPSPSPDPGTGTTYQAENATLNGSAAITTNHTGYLGTGFVEGYWTQGASTSFNVNASSAGWKDVALRFSNGFAASSISLYVNGTKITQSALPTTNDWNTWAIKTETVYLNAGVNTIAYKYDAGDGANINLDQITVNPSSAQKPDLTVSNLTWTPSGVLTEGANVTFSAEITNSGTGASPNTAHKVSFRMNGNEIATGSATTSLGLNAKTTITASIPWSSTSGTYTVAAIIDPDNTISEWNENNNSSSKSITIAPLPGPDLIVQSVNWSPSNPQPGNSVSFTVVVKNQGIDPANGAIAARVVVGSTTLNGSLAGGLAAGAVGSVSVSGTWTAVNGSTSVVATVDPLNTIAEVKETNNTLTTTIGVSTAGPALPYAEVQAEDALTNGTIIGPDRSYPSLAGEASGRKAVTLSAQGQYVEFTVPQNANSIVMRYSIPDNAAGTGLTAPLALYINGVKQTDLTLTSKYGWIYGGYPFNNNPVDVRPHHFYDEVNRLVNQMTPGTKVKVQVDPGNNASSYTIDLMDFEQVAPAATQPAGSLSLTSDFGADPTGVIDATAATQNAVNTASAQGKVLWVPPGTYTINTQILVNNVTMKGAGIWYSKFHFITSTGNNEGFYGNYAPNPSTNVHLSDFAIFGEVMTRIDNDQINGIGGALTNSTLSNLWIEHTKCGMWLDGPFDNLKITGVRIRNQNADGINFHKGVTNSSVTQSFFRNTGDDGLAMWSDSSGNSIPDSNNAFTFNRVELPVLANGIALYGGTNNDVTDDYVADQQAEGGGIHVGNRFSPVTPVSGVINISRNTIIRSGSKDYYNGWNFGTGALWFFALDQPLTATIHVDDNKIIDSNYEAIHFIGSTISNITFNRDQIIGAGTYAIENRANGGSVTFNNVTATGLGRGSYFGSANGFTIIQGPGNTGWSATPVLIDPYPSAVYSPIVYP</sequence>
<dbReference type="Proteomes" id="UP001338137">
    <property type="component" value="Unassembled WGS sequence"/>
</dbReference>
<dbReference type="InterPro" id="IPR055149">
    <property type="entry name" value="Agl_cat_D2"/>
</dbReference>
<dbReference type="CDD" id="cd14490">
    <property type="entry name" value="CBM6-CBM35-CBM36_like_1"/>
    <property type="match status" value="1"/>
</dbReference>
<feature type="region of interest" description="Disordered" evidence="1">
    <location>
        <begin position="172"/>
        <end position="194"/>
    </location>
</feature>
<dbReference type="SMART" id="SM00231">
    <property type="entry name" value="FA58C"/>
    <property type="match status" value="1"/>
</dbReference>
<dbReference type="InterPro" id="IPR012334">
    <property type="entry name" value="Pectin_lyas_fold"/>
</dbReference>
<accession>A0ABU6FZG2</accession>
<feature type="domain" description="F5/8 type C" evidence="3">
    <location>
        <begin position="25"/>
        <end position="173"/>
    </location>
</feature>
<evidence type="ECO:0000259" key="4">
    <source>
        <dbReference type="PROSITE" id="PS51175"/>
    </source>
</evidence>
<evidence type="ECO:0000256" key="1">
    <source>
        <dbReference type="SAM" id="MobiDB-lite"/>
    </source>
</evidence>
<dbReference type="PROSITE" id="PS50022">
    <property type="entry name" value="FA58C_3"/>
    <property type="match status" value="1"/>
</dbReference>
<feature type="compositionally biased region" description="Pro residues" evidence="1">
    <location>
        <begin position="176"/>
        <end position="188"/>
    </location>
</feature>
<dbReference type="Gene3D" id="2.160.20.10">
    <property type="entry name" value="Single-stranded right-handed beta-helix, Pectin lyase-like"/>
    <property type="match status" value="1"/>
</dbReference>
<comment type="caution">
    <text evidence="5">The sequence shown here is derived from an EMBL/GenBank/DDBJ whole genome shotgun (WGS) entry which is preliminary data.</text>
</comment>
<dbReference type="PROSITE" id="PS51175">
    <property type="entry name" value="CBM6"/>
    <property type="match status" value="1"/>
</dbReference>
<keyword evidence="6" id="KW-1185">Reference proteome</keyword>
<feature type="chain" id="PRO_5045254478" evidence="2">
    <location>
        <begin position="37"/>
        <end position="1112"/>
    </location>
</feature>
<dbReference type="RefSeq" id="WP_326071599.1">
    <property type="nucleotide sequence ID" value="NZ_JARLKY010000018.1"/>
</dbReference>
<dbReference type="InterPro" id="IPR033801">
    <property type="entry name" value="CBM6-CBM35-CBM36-like_1"/>
</dbReference>
<evidence type="ECO:0000313" key="5">
    <source>
        <dbReference type="EMBL" id="MEC0227242.1"/>
    </source>
</evidence>
<dbReference type="Pfam" id="PF22815">
    <property type="entry name" value="CatAgl_D1"/>
    <property type="match status" value="1"/>
</dbReference>
<dbReference type="SUPFAM" id="SSF51126">
    <property type="entry name" value="Pectin lyase-like"/>
    <property type="match status" value="1"/>
</dbReference>
<dbReference type="Pfam" id="PF07705">
    <property type="entry name" value="CARDB"/>
    <property type="match status" value="2"/>
</dbReference>
<organism evidence="5 6">
    <name type="scientific">Paenibacillus alba</name>
    <dbReference type="NCBI Taxonomy" id="1197127"/>
    <lineage>
        <taxon>Bacteria</taxon>
        <taxon>Bacillati</taxon>
        <taxon>Bacillota</taxon>
        <taxon>Bacilli</taxon>
        <taxon>Bacillales</taxon>
        <taxon>Paenibacillaceae</taxon>
        <taxon>Paenibacillus</taxon>
    </lineage>
</organism>